<feature type="compositionally biased region" description="Basic residues" evidence="1">
    <location>
        <begin position="141"/>
        <end position="152"/>
    </location>
</feature>
<dbReference type="Proteomes" id="UP000054302">
    <property type="component" value="Unassembled WGS sequence"/>
</dbReference>
<dbReference type="HOGENOM" id="CLU_026918_0_0_1"/>
<protein>
    <submittedName>
        <fullName evidence="2">Uncharacterized protein</fullName>
    </submittedName>
</protein>
<proteinExistence type="predicted"/>
<feature type="region of interest" description="Disordered" evidence="1">
    <location>
        <begin position="72"/>
        <end position="155"/>
    </location>
</feature>
<feature type="region of interest" description="Disordered" evidence="1">
    <location>
        <begin position="1"/>
        <end position="45"/>
    </location>
</feature>
<gene>
    <name evidence="2" type="ORF">PV10_06896</name>
</gene>
<evidence type="ECO:0000313" key="2">
    <source>
        <dbReference type="EMBL" id="KIV89503.1"/>
    </source>
</evidence>
<accession>A0A0D1ZRY7</accession>
<feature type="compositionally biased region" description="Low complexity" evidence="1">
    <location>
        <begin position="25"/>
        <end position="37"/>
    </location>
</feature>
<evidence type="ECO:0000256" key="1">
    <source>
        <dbReference type="SAM" id="MobiDB-lite"/>
    </source>
</evidence>
<dbReference type="OMA" id="ARPISEH"/>
<dbReference type="AlphaFoldDB" id="A0A0D1ZRY7"/>
<evidence type="ECO:0000313" key="3">
    <source>
        <dbReference type="Proteomes" id="UP000054302"/>
    </source>
</evidence>
<dbReference type="RefSeq" id="XP_016221077.1">
    <property type="nucleotide sequence ID" value="XM_016371745.1"/>
</dbReference>
<feature type="region of interest" description="Disordered" evidence="1">
    <location>
        <begin position="265"/>
        <end position="288"/>
    </location>
</feature>
<feature type="compositionally biased region" description="Polar residues" evidence="1">
    <location>
        <begin position="1"/>
        <end position="10"/>
    </location>
</feature>
<reference evidence="2 3" key="1">
    <citation type="submission" date="2015-01" db="EMBL/GenBank/DDBJ databases">
        <title>The Genome Sequence of Exophiala mesophila CBS40295.</title>
        <authorList>
            <consortium name="The Broad Institute Genomics Platform"/>
            <person name="Cuomo C."/>
            <person name="de Hoog S."/>
            <person name="Gorbushina A."/>
            <person name="Stielow B."/>
            <person name="Teixiera M."/>
            <person name="Abouelleil A."/>
            <person name="Chapman S.B."/>
            <person name="Priest M."/>
            <person name="Young S.K."/>
            <person name="Wortman J."/>
            <person name="Nusbaum C."/>
            <person name="Birren B."/>
        </authorList>
    </citation>
    <scope>NUCLEOTIDE SEQUENCE [LARGE SCALE GENOMIC DNA]</scope>
    <source>
        <strain evidence="2 3">CBS 40295</strain>
    </source>
</reference>
<dbReference type="STRING" id="212818.A0A0D1ZRY7"/>
<feature type="region of interest" description="Disordered" evidence="1">
    <location>
        <begin position="170"/>
        <end position="245"/>
    </location>
</feature>
<organism evidence="2 3">
    <name type="scientific">Exophiala mesophila</name>
    <name type="common">Black yeast-like fungus</name>
    <dbReference type="NCBI Taxonomy" id="212818"/>
    <lineage>
        <taxon>Eukaryota</taxon>
        <taxon>Fungi</taxon>
        <taxon>Dikarya</taxon>
        <taxon>Ascomycota</taxon>
        <taxon>Pezizomycotina</taxon>
        <taxon>Eurotiomycetes</taxon>
        <taxon>Chaetothyriomycetidae</taxon>
        <taxon>Chaetothyriales</taxon>
        <taxon>Herpotrichiellaceae</taxon>
        <taxon>Exophiala</taxon>
    </lineage>
</organism>
<name>A0A0D1ZRY7_EXOME</name>
<dbReference type="VEuPathDB" id="FungiDB:PV10_06896"/>
<keyword evidence="3" id="KW-1185">Reference proteome</keyword>
<sequence>MTHQFPQDTASYFDHPNSPRPDPDGSTPISPGTIPSSLVKNTTRPSLSLLGFLSRRTRSDYDSVHKRVHVQAIEDDGPAHQLTVKSPLSQPESHNPPNAIDSDTDSIGGRRSSLEVPSSLDASHPTEQRPARSASKTHAYPPRRPRIGHTWKRTQSGSVWFETRKSTIEGLPTLPSSSSHAANTPPDQLPVRRDQTPLAPPKPRHVSHSHVSDSSNIRVETPFSESTVQDVPQEEKMTKRKEKKVTFSPKTMFSAPFQSIRRLSRYGRHQTTSRSEEAAGASAGAPQSDMWMADHSSLLKRNYTFQALQRVNSVLQDPTTTASRSIWPASLNPLRSRAQTGASRGPVDVPTAQGLVMPNAMLAGKSNDAISIKSYTSSQRAMLMGMQPSNTPEEKATYRIKRSASAETEEYLTVDISIRGGTSYLPSEARRIHTPPLPDHTQDGRLKGFFFDYNAPRSQTSLEPVQRRNNRTSKRVVRWKDWYDLKLAELDTSDESDLSSWPRQVQGIEQQELDENIPEHFPSSPLCPRNPRYWRVVQGKGNQSRSCWMHGTGEYEAVAGMNGALELGQAMNS</sequence>
<feature type="compositionally biased region" description="Polar residues" evidence="1">
    <location>
        <begin position="174"/>
        <end position="186"/>
    </location>
</feature>
<feature type="compositionally biased region" description="Polar residues" evidence="1">
    <location>
        <begin position="83"/>
        <end position="96"/>
    </location>
</feature>
<dbReference type="EMBL" id="KN847524">
    <property type="protein sequence ID" value="KIV89503.1"/>
    <property type="molecule type" value="Genomic_DNA"/>
</dbReference>
<dbReference type="GeneID" id="27324741"/>
<dbReference type="OrthoDB" id="3648773at2759"/>